<organism evidence="2 3">
    <name type="scientific">Variovorax defluvii</name>
    <dbReference type="NCBI Taxonomy" id="913761"/>
    <lineage>
        <taxon>Bacteria</taxon>
        <taxon>Pseudomonadati</taxon>
        <taxon>Pseudomonadota</taxon>
        <taxon>Betaproteobacteria</taxon>
        <taxon>Burkholderiales</taxon>
        <taxon>Comamonadaceae</taxon>
        <taxon>Variovorax</taxon>
    </lineage>
</organism>
<evidence type="ECO:0000256" key="1">
    <source>
        <dbReference type="SAM" id="MobiDB-lite"/>
    </source>
</evidence>
<reference evidence="3" key="1">
    <citation type="journal article" date="2019" name="Int. J. Syst. Evol. Microbiol.">
        <title>The Global Catalogue of Microorganisms (GCM) 10K type strain sequencing project: providing services to taxonomists for standard genome sequencing and annotation.</title>
        <authorList>
            <consortium name="The Broad Institute Genomics Platform"/>
            <consortium name="The Broad Institute Genome Sequencing Center for Infectious Disease"/>
            <person name="Wu L."/>
            <person name="Ma J."/>
        </authorList>
    </citation>
    <scope>NUCLEOTIDE SEQUENCE [LARGE SCALE GENOMIC DNA]</scope>
    <source>
        <strain evidence="3">JCM 17804</strain>
    </source>
</reference>
<keyword evidence="3" id="KW-1185">Reference proteome</keyword>
<name>A0ABP8H5I3_9BURK</name>
<evidence type="ECO:0000313" key="3">
    <source>
        <dbReference type="Proteomes" id="UP001500975"/>
    </source>
</evidence>
<dbReference type="InterPro" id="IPR011053">
    <property type="entry name" value="Single_hybrid_motif"/>
</dbReference>
<accession>A0ABP8H5I3</accession>
<gene>
    <name evidence="2" type="ORF">GCM10023165_10590</name>
</gene>
<dbReference type="RefSeq" id="WP_345536377.1">
    <property type="nucleotide sequence ID" value="NZ_BAABGJ010000009.1"/>
</dbReference>
<proteinExistence type="predicted"/>
<dbReference type="Proteomes" id="UP001500975">
    <property type="component" value="Unassembled WGS sequence"/>
</dbReference>
<dbReference type="SUPFAM" id="SSF51230">
    <property type="entry name" value="Single hybrid motif"/>
    <property type="match status" value="1"/>
</dbReference>
<evidence type="ECO:0008006" key="4">
    <source>
        <dbReference type="Google" id="ProtNLM"/>
    </source>
</evidence>
<dbReference type="EMBL" id="BAABGJ010000009">
    <property type="protein sequence ID" value="GAA4334637.1"/>
    <property type="molecule type" value="Genomic_DNA"/>
</dbReference>
<protein>
    <recommendedName>
        <fullName evidence="4">Biotin carboxyl carrier protein</fullName>
    </recommendedName>
</protein>
<sequence>MITGSELQRVVQRLQGSDATFFEYEGPQGILRLHFSRQPGTQLPSDRDARATVQSPPGTGDASMPLRSPGIGLLCVKHPLTGLEPVREGEPARQGQILAFLRTGDVLTPVVADRDAAAIWPVAQDGALVGYGDVLFELG</sequence>
<feature type="region of interest" description="Disordered" evidence="1">
    <location>
        <begin position="38"/>
        <end position="66"/>
    </location>
</feature>
<evidence type="ECO:0000313" key="2">
    <source>
        <dbReference type="EMBL" id="GAA4334637.1"/>
    </source>
</evidence>
<comment type="caution">
    <text evidence="2">The sequence shown here is derived from an EMBL/GenBank/DDBJ whole genome shotgun (WGS) entry which is preliminary data.</text>
</comment>